<dbReference type="PRINTS" id="PR01367">
    <property type="entry name" value="BGCRYSTALLIN"/>
</dbReference>
<dbReference type="PANTHER" id="PTHR11818">
    <property type="entry name" value="BETA/GAMMA CRYSTALLIN"/>
    <property type="match status" value="1"/>
</dbReference>
<evidence type="ECO:0000256" key="1">
    <source>
        <dbReference type="ARBA" id="ARBA00009646"/>
    </source>
</evidence>
<organism evidence="4 5">
    <name type="scientific">Goodea atripinnis</name>
    <dbReference type="NCBI Taxonomy" id="208336"/>
    <lineage>
        <taxon>Eukaryota</taxon>
        <taxon>Metazoa</taxon>
        <taxon>Chordata</taxon>
        <taxon>Craniata</taxon>
        <taxon>Vertebrata</taxon>
        <taxon>Euteleostomi</taxon>
        <taxon>Actinopterygii</taxon>
        <taxon>Neopterygii</taxon>
        <taxon>Teleostei</taxon>
        <taxon>Neoteleostei</taxon>
        <taxon>Acanthomorphata</taxon>
        <taxon>Ovalentaria</taxon>
        <taxon>Atherinomorphae</taxon>
        <taxon>Cyprinodontiformes</taxon>
        <taxon>Goodeidae</taxon>
        <taxon>Goodea</taxon>
    </lineage>
</organism>
<dbReference type="Gene3D" id="2.60.20.10">
    <property type="entry name" value="Crystallins"/>
    <property type="match status" value="2"/>
</dbReference>
<proteinExistence type="inferred from homology"/>
<reference evidence="4 5" key="1">
    <citation type="submission" date="2021-06" db="EMBL/GenBank/DDBJ databases">
        <authorList>
            <person name="Palmer J.M."/>
        </authorList>
    </citation>
    <scope>NUCLEOTIDE SEQUENCE [LARGE SCALE GENOMIC DNA]</scope>
    <source>
        <strain evidence="4 5">GA_2019</strain>
        <tissue evidence="4">Muscle</tissue>
    </source>
</reference>
<evidence type="ECO:0000313" key="4">
    <source>
        <dbReference type="EMBL" id="MEQ2168450.1"/>
    </source>
</evidence>
<gene>
    <name evidence="4" type="ORF">GOODEAATRI_014555</name>
</gene>
<protein>
    <recommendedName>
        <fullName evidence="3">Beta/gamma crystallin 'Greek key' domain-containing protein</fullName>
    </recommendedName>
</protein>
<dbReference type="SUPFAM" id="SSF49695">
    <property type="entry name" value="gamma-Crystallin-like"/>
    <property type="match status" value="1"/>
</dbReference>
<dbReference type="PROSITE" id="PS50915">
    <property type="entry name" value="CRYSTALLIN_BETA_GAMMA"/>
    <property type="match status" value="3"/>
</dbReference>
<dbReference type="SMART" id="SM00247">
    <property type="entry name" value="XTALbg"/>
    <property type="match status" value="2"/>
</dbReference>
<dbReference type="PANTHER" id="PTHR11818:SF139">
    <property type="entry name" value="CRYSTALLIN, GAMMA M1-RELATED"/>
    <property type="match status" value="1"/>
</dbReference>
<dbReference type="InterPro" id="IPR050252">
    <property type="entry name" value="Beta/Gamma-Crystallin"/>
</dbReference>
<accession>A0ABV0NAZ1</accession>
<comment type="caution">
    <text evidence="4">The sequence shown here is derived from an EMBL/GenBank/DDBJ whole genome shotgun (WGS) entry which is preliminary data.</text>
</comment>
<sequence length="348" mass="40439">MNGRKTPKTLDETIDLALKIDQRILSQPRPAPRTFKSYQYQCSTAPPSPPVSGGASANSKGVNATRMVVRRGARMALGVKACVPTVCQPNIGRTCPLRSQVDLGGILPGTTPPIDPSHFLLQVVLHLEHKQFSVETLGYWYKRKGLNQLGMQYRSRSNNSSAAIMSNTDMNMRGKIIFYEDRNFQGRHYECMSDCADMSSYMSRCHSCRVESGCFMVYDRPNYMGNQYFMRRGEYADYMSMFGWSGGIRSCRMIPMYRGSYRMRIYERENFGGMMHECMDDCDNFMDRYRMSDCMSCHVMDGHWLMYEQPHYRGRMMYLRPGEYRSFRDMGYGGMRFMSMRRIMDSWY</sequence>
<name>A0ABV0NAZ1_9TELE</name>
<dbReference type="InterPro" id="IPR011024">
    <property type="entry name" value="G_crystallin-like"/>
</dbReference>
<dbReference type="EMBL" id="JAHRIO010031019">
    <property type="protein sequence ID" value="MEQ2168450.1"/>
    <property type="molecule type" value="Genomic_DNA"/>
</dbReference>
<feature type="domain" description="Beta/gamma crystallin 'Greek key'" evidence="3">
    <location>
        <begin position="213"/>
        <end position="255"/>
    </location>
</feature>
<evidence type="ECO:0000259" key="3">
    <source>
        <dbReference type="PROSITE" id="PS50915"/>
    </source>
</evidence>
<evidence type="ECO:0000256" key="2">
    <source>
        <dbReference type="ARBA" id="ARBA00022737"/>
    </source>
</evidence>
<dbReference type="InterPro" id="IPR001064">
    <property type="entry name" value="Beta/gamma_crystallin"/>
</dbReference>
<feature type="domain" description="Beta/gamma crystallin 'Greek key'" evidence="3">
    <location>
        <begin position="302"/>
        <end position="344"/>
    </location>
</feature>
<evidence type="ECO:0000313" key="5">
    <source>
        <dbReference type="Proteomes" id="UP001476798"/>
    </source>
</evidence>
<comment type="similarity">
    <text evidence="1">Belongs to the beta/gamma-crystallin family.</text>
</comment>
<dbReference type="Pfam" id="PF00030">
    <property type="entry name" value="Crystall"/>
    <property type="match status" value="2"/>
</dbReference>
<dbReference type="Proteomes" id="UP001476798">
    <property type="component" value="Unassembled WGS sequence"/>
</dbReference>
<keyword evidence="5" id="KW-1185">Reference proteome</keyword>
<feature type="domain" description="Beta/gamma crystallin 'Greek key'" evidence="3">
    <location>
        <begin position="174"/>
        <end position="212"/>
    </location>
</feature>
<keyword evidence="2" id="KW-0677">Repeat</keyword>